<accession>A0A7L5A1M1</accession>
<dbReference type="EMBL" id="VTWU01000002">
    <property type="protein sequence ID" value="KAA9338396.1"/>
    <property type="molecule type" value="Genomic_DNA"/>
</dbReference>
<reference evidence="1 2" key="1">
    <citation type="submission" date="2019-09" db="EMBL/GenBank/DDBJ databases">
        <title>Genome sequence of Hymenobacter sp. M3.</title>
        <authorList>
            <person name="Srinivasan S."/>
        </authorList>
    </citation>
    <scope>NUCLEOTIDE SEQUENCE [LARGE SCALE GENOMIC DNA]</scope>
    <source>
        <strain evidence="1 2">M3</strain>
    </source>
</reference>
<evidence type="ECO:0000313" key="1">
    <source>
        <dbReference type="EMBL" id="KAA9338396.1"/>
    </source>
</evidence>
<gene>
    <name evidence="1" type="ORF">F0P96_06055</name>
</gene>
<dbReference type="RefSeq" id="WP_151077920.1">
    <property type="nucleotide sequence ID" value="NZ_CP047647.1"/>
</dbReference>
<dbReference type="AlphaFoldDB" id="A0A7L5A1M1"/>
<proteinExistence type="predicted"/>
<name>A0A7L5A1M1_9BACT</name>
<comment type="caution">
    <text evidence="1">The sequence shown here is derived from an EMBL/GenBank/DDBJ whole genome shotgun (WGS) entry which is preliminary data.</text>
</comment>
<evidence type="ECO:0000313" key="2">
    <source>
        <dbReference type="Proteomes" id="UP000326380"/>
    </source>
</evidence>
<protein>
    <submittedName>
        <fullName evidence="1">Uncharacterized protein</fullName>
    </submittedName>
</protein>
<sequence>MKRLLLWALLLAPMALWAQPTQPARLELRLDPDESDVRVLPLADSTVALLVESPMKGKFQQEFALLHYDQQLRQRRRTPLPVPKEYQLTESAAELPYAYALFQSNYTAAKLLLLRVDLRTGALREYSFDTEKVDDIYSLEALSGNLFASVEVDGHLTVLHLDIAQEQYRLLTSLYEPLPAQLTFLADSVSKRLAFVLSQSNGLRSRLQIKQLSAQGQLLASQFVQAESERGLITAELSPGDSASRLLTGTYTLRDPRFSQGLFATDLTPSAAVRAPLRFYDFLSLKHFFDYMKPARAERMRARSAKRRAAGREMRLHYRLLTHRLLPFQSGYVLVGEVYYPHYRYDSPYGTMLYALRAFDGYRSTQAIVCGFDSTGTLLWDNSFLLKNADRYTLTETVRVRPLPDGQRLALAYLDEEQLRYKIIDRTTPAPNDLQVPLLTNLEGKREKTVSTNHEGILPWVGSRFLAYGYQRVRPEHGESRLVFFVNAVAFE</sequence>
<organism evidence="1 2">
    <name type="scientific">Hymenobacter busanensis</name>
    <dbReference type="NCBI Taxonomy" id="2607656"/>
    <lineage>
        <taxon>Bacteria</taxon>
        <taxon>Pseudomonadati</taxon>
        <taxon>Bacteroidota</taxon>
        <taxon>Cytophagia</taxon>
        <taxon>Cytophagales</taxon>
        <taxon>Hymenobacteraceae</taxon>
        <taxon>Hymenobacter</taxon>
    </lineage>
</organism>
<dbReference type="Proteomes" id="UP000326380">
    <property type="component" value="Unassembled WGS sequence"/>
</dbReference>
<keyword evidence="2" id="KW-1185">Reference proteome</keyword>